<protein>
    <recommendedName>
        <fullName evidence="4">Serpentine Receptor, class H</fullName>
    </recommendedName>
</protein>
<evidence type="ECO:0000313" key="3">
    <source>
        <dbReference type="Proteomes" id="UP001152747"/>
    </source>
</evidence>
<evidence type="ECO:0008006" key="4">
    <source>
        <dbReference type="Google" id="ProtNLM"/>
    </source>
</evidence>
<reference evidence="2" key="1">
    <citation type="submission" date="2022-11" db="EMBL/GenBank/DDBJ databases">
        <authorList>
            <person name="Kikuchi T."/>
        </authorList>
    </citation>
    <scope>NUCLEOTIDE SEQUENCE</scope>
    <source>
        <strain evidence="2">PS1010</strain>
    </source>
</reference>
<evidence type="ECO:0000256" key="1">
    <source>
        <dbReference type="SAM" id="Phobius"/>
    </source>
</evidence>
<feature type="transmembrane region" description="Helical" evidence="1">
    <location>
        <begin position="21"/>
        <end position="42"/>
    </location>
</feature>
<keyword evidence="1" id="KW-0812">Transmembrane</keyword>
<feature type="transmembrane region" description="Helical" evidence="1">
    <location>
        <begin position="62"/>
        <end position="82"/>
    </location>
</feature>
<dbReference type="InterPro" id="IPR019422">
    <property type="entry name" value="7TM_GPCR_serpentine_rcpt_Srh"/>
</dbReference>
<proteinExistence type="predicted"/>
<gene>
    <name evidence="2" type="ORF">CAMP_LOCUS17462</name>
</gene>
<feature type="transmembrane region" description="Helical" evidence="1">
    <location>
        <begin position="205"/>
        <end position="223"/>
    </location>
</feature>
<keyword evidence="1" id="KW-0472">Membrane</keyword>
<dbReference type="OrthoDB" id="5858254at2759"/>
<organism evidence="2 3">
    <name type="scientific">Caenorhabditis angaria</name>
    <dbReference type="NCBI Taxonomy" id="860376"/>
    <lineage>
        <taxon>Eukaryota</taxon>
        <taxon>Metazoa</taxon>
        <taxon>Ecdysozoa</taxon>
        <taxon>Nematoda</taxon>
        <taxon>Chromadorea</taxon>
        <taxon>Rhabditida</taxon>
        <taxon>Rhabditina</taxon>
        <taxon>Rhabditomorpha</taxon>
        <taxon>Rhabditoidea</taxon>
        <taxon>Rhabditidae</taxon>
        <taxon>Peloderinae</taxon>
        <taxon>Caenorhabditis</taxon>
    </lineage>
</organism>
<dbReference type="Pfam" id="PF10318">
    <property type="entry name" value="7TM_GPCR_Srh"/>
    <property type="match status" value="1"/>
</dbReference>
<name>A0A9P1N9M4_9PELO</name>
<dbReference type="PANTHER" id="PTHR22941">
    <property type="entry name" value="SERPENTINE RECEPTOR"/>
    <property type="match status" value="1"/>
</dbReference>
<dbReference type="PANTHER" id="PTHR22941:SF8">
    <property type="entry name" value="SERPENTINE RECEPTOR, CLASS H-RELATED"/>
    <property type="match status" value="1"/>
</dbReference>
<dbReference type="EMBL" id="CANHGI010000006">
    <property type="protein sequence ID" value="CAI5454825.1"/>
    <property type="molecule type" value="Genomic_DNA"/>
</dbReference>
<dbReference type="Proteomes" id="UP001152747">
    <property type="component" value="Unassembled WGS sequence"/>
</dbReference>
<sequence length="300" mass="34909">MIKVSPASMKSTVPYMIHLHIWTMTCDFMFAVLLCPMFFLPLLAGIPYGVLNYFKIPVIPQFWLAFAALGGMTCAVITLFEYRHRVIVTSSKFVMRRRSTRIIFNFFFYLYHINFGLPEILTIPENQKELKYLFLMSYPCPPEVYFHDDMFILQKDGTVFNPHMYFTCFTISCIAGFYVFHTLYTLLSSSNPNMSETTRKLQRSFFMSTLIQVTIPIAVILVPNIYWNLSITFQFYFQEGNNLSVICFTLHGLSASIATIFLYKPYRTFTSELFLKKVLRMEPKASSPIVAISNISIHHR</sequence>
<comment type="caution">
    <text evidence="2">The sequence shown here is derived from an EMBL/GenBank/DDBJ whole genome shotgun (WGS) entry which is preliminary data.</text>
</comment>
<evidence type="ECO:0000313" key="2">
    <source>
        <dbReference type="EMBL" id="CAI5454825.1"/>
    </source>
</evidence>
<feature type="transmembrane region" description="Helical" evidence="1">
    <location>
        <begin position="243"/>
        <end position="263"/>
    </location>
</feature>
<feature type="transmembrane region" description="Helical" evidence="1">
    <location>
        <begin position="102"/>
        <end position="123"/>
    </location>
</feature>
<dbReference type="AlphaFoldDB" id="A0A9P1N9M4"/>
<accession>A0A9P1N9M4</accession>
<dbReference type="InterPro" id="IPR053220">
    <property type="entry name" value="Nematode_rcpt-like_serp_H"/>
</dbReference>
<keyword evidence="1" id="KW-1133">Transmembrane helix</keyword>
<keyword evidence="3" id="KW-1185">Reference proteome</keyword>
<feature type="transmembrane region" description="Helical" evidence="1">
    <location>
        <begin position="164"/>
        <end position="184"/>
    </location>
</feature>